<dbReference type="OMA" id="WGHMEMM"/>
<dbReference type="Gene3D" id="3.90.1170.10">
    <property type="entry name" value="Ribosomal protein L10e/L16"/>
    <property type="match status" value="1"/>
</dbReference>
<dbReference type="FunCoup" id="R7TXE8">
    <property type="interactions" value="545"/>
</dbReference>
<reference evidence="7" key="3">
    <citation type="submission" date="2015-06" db="UniProtKB">
        <authorList>
            <consortium name="EnsemblMetazoa"/>
        </authorList>
    </citation>
    <scope>IDENTIFICATION</scope>
</reference>
<dbReference type="GO" id="GO:0005762">
    <property type="term" value="C:mitochondrial large ribosomal subunit"/>
    <property type="evidence" value="ECO:0007669"/>
    <property type="project" value="TreeGrafter"/>
</dbReference>
<evidence type="ECO:0000256" key="5">
    <source>
        <dbReference type="ARBA" id="ARBA00035440"/>
    </source>
</evidence>
<keyword evidence="2" id="KW-0689">Ribosomal protein</keyword>
<evidence type="ECO:0000313" key="7">
    <source>
        <dbReference type="EnsemblMetazoa" id="CapteP150507"/>
    </source>
</evidence>
<evidence type="ECO:0000313" key="8">
    <source>
        <dbReference type="Proteomes" id="UP000014760"/>
    </source>
</evidence>
<dbReference type="STRING" id="283909.R7TXE8"/>
<gene>
    <name evidence="6" type="ORF">CAPTEDRAFT_150507</name>
</gene>
<reference evidence="6 8" key="2">
    <citation type="journal article" date="2013" name="Nature">
        <title>Insights into bilaterian evolution from three spiralian genomes.</title>
        <authorList>
            <person name="Simakov O."/>
            <person name="Marletaz F."/>
            <person name="Cho S.J."/>
            <person name="Edsinger-Gonzales E."/>
            <person name="Havlak P."/>
            <person name="Hellsten U."/>
            <person name="Kuo D.H."/>
            <person name="Larsson T."/>
            <person name="Lv J."/>
            <person name="Arendt D."/>
            <person name="Savage R."/>
            <person name="Osoegawa K."/>
            <person name="de Jong P."/>
            <person name="Grimwood J."/>
            <person name="Chapman J.A."/>
            <person name="Shapiro H."/>
            <person name="Aerts A."/>
            <person name="Otillar R.P."/>
            <person name="Terry A.Y."/>
            <person name="Boore J.L."/>
            <person name="Grigoriev I.V."/>
            <person name="Lindberg D.R."/>
            <person name="Seaver E.C."/>
            <person name="Weisblat D.A."/>
            <person name="Putnam N.H."/>
            <person name="Rokhsar D.S."/>
        </authorList>
    </citation>
    <scope>NUCLEOTIDE SEQUENCE</scope>
    <source>
        <strain evidence="6 8">I ESC-2004</strain>
    </source>
</reference>
<dbReference type="SUPFAM" id="SSF54686">
    <property type="entry name" value="Ribosomal protein L16p/L10e"/>
    <property type="match status" value="1"/>
</dbReference>
<evidence type="ECO:0000256" key="4">
    <source>
        <dbReference type="ARBA" id="ARBA00035302"/>
    </source>
</evidence>
<dbReference type="GO" id="GO:0019843">
    <property type="term" value="F:rRNA binding"/>
    <property type="evidence" value="ECO:0007669"/>
    <property type="project" value="InterPro"/>
</dbReference>
<dbReference type="OrthoDB" id="268521at2759"/>
<dbReference type="EnsemblMetazoa" id="CapteT150507">
    <property type="protein sequence ID" value="CapteP150507"/>
    <property type="gene ID" value="CapteG150507"/>
</dbReference>
<protein>
    <recommendedName>
        <fullName evidence="4">Large ribosomal subunit protein uL16m</fullName>
    </recommendedName>
    <alternativeName>
        <fullName evidence="5">39S ribosomal protein L16, mitochondrial</fullName>
    </alternativeName>
</protein>
<comment type="similarity">
    <text evidence="1">Belongs to the universal ribosomal protein uL16 family.</text>
</comment>
<dbReference type="HOGENOM" id="CLU_096518_0_0_1"/>
<reference evidence="8" key="1">
    <citation type="submission" date="2012-12" db="EMBL/GenBank/DDBJ databases">
        <authorList>
            <person name="Hellsten U."/>
            <person name="Grimwood J."/>
            <person name="Chapman J.A."/>
            <person name="Shapiro H."/>
            <person name="Aerts A."/>
            <person name="Otillar R.P."/>
            <person name="Terry A.Y."/>
            <person name="Boore J.L."/>
            <person name="Simakov O."/>
            <person name="Marletaz F."/>
            <person name="Cho S.-J."/>
            <person name="Edsinger-Gonzales E."/>
            <person name="Havlak P."/>
            <person name="Kuo D.-H."/>
            <person name="Larsson T."/>
            <person name="Lv J."/>
            <person name="Arendt D."/>
            <person name="Savage R."/>
            <person name="Osoegawa K."/>
            <person name="de Jong P."/>
            <person name="Lindberg D.R."/>
            <person name="Seaver E.C."/>
            <person name="Weisblat D.A."/>
            <person name="Putnam N.H."/>
            <person name="Grigoriev I.V."/>
            <person name="Rokhsar D.S."/>
        </authorList>
    </citation>
    <scope>NUCLEOTIDE SEQUENCE</scope>
    <source>
        <strain evidence="8">I ESC-2004</strain>
    </source>
</reference>
<dbReference type="Pfam" id="PF00252">
    <property type="entry name" value="Ribosomal_L16"/>
    <property type="match status" value="1"/>
</dbReference>
<sequence>MNSILCKQFCRLQINIGNNVIKQSVKCSQGIPSATPFAVPVANKWGDAPILNPPKIYKKIEFPERRKLRIMDKNPQYLRLWKSPKRLIDMRGPEPVHNFLIHKQFGIRALKGGNLRHGHFEMIRLGINRKMDDTRMFAQWRIPAPWKPVTRKGQGHRMGGGKGSIDHYVTPIKADRIIIELAGYCEYAEVFPFLKIIAHNLPFPAEPISQEIMDNEKEHEAYVQENNINPFSFKYCLENNMLGCRSWASPYDYLWHNKHR</sequence>
<organism evidence="6">
    <name type="scientific">Capitella teleta</name>
    <name type="common">Polychaete worm</name>
    <dbReference type="NCBI Taxonomy" id="283909"/>
    <lineage>
        <taxon>Eukaryota</taxon>
        <taxon>Metazoa</taxon>
        <taxon>Spiralia</taxon>
        <taxon>Lophotrochozoa</taxon>
        <taxon>Annelida</taxon>
        <taxon>Polychaeta</taxon>
        <taxon>Sedentaria</taxon>
        <taxon>Scolecida</taxon>
        <taxon>Capitellidae</taxon>
        <taxon>Capitella</taxon>
    </lineage>
</organism>
<accession>R7TXE8</accession>
<keyword evidence="3" id="KW-0687">Ribonucleoprotein</keyword>
<evidence type="ECO:0000256" key="2">
    <source>
        <dbReference type="ARBA" id="ARBA00022980"/>
    </source>
</evidence>
<dbReference type="GO" id="GO:0003735">
    <property type="term" value="F:structural constituent of ribosome"/>
    <property type="evidence" value="ECO:0007669"/>
    <property type="project" value="InterPro"/>
</dbReference>
<keyword evidence="8" id="KW-1185">Reference proteome</keyword>
<dbReference type="EMBL" id="KB308112">
    <property type="protein sequence ID" value="ELT98267.1"/>
    <property type="molecule type" value="Genomic_DNA"/>
</dbReference>
<name>R7TXE8_CAPTE</name>
<dbReference type="InterPro" id="IPR036920">
    <property type="entry name" value="Ribosomal_uL16_sf"/>
</dbReference>
<proteinExistence type="inferred from homology"/>
<dbReference type="PANTHER" id="PTHR12220:SF13">
    <property type="entry name" value="LARGE RIBOSOMAL SUBUNIT PROTEIN UL16M"/>
    <property type="match status" value="1"/>
</dbReference>
<dbReference type="GO" id="GO:0032543">
    <property type="term" value="P:mitochondrial translation"/>
    <property type="evidence" value="ECO:0007669"/>
    <property type="project" value="TreeGrafter"/>
</dbReference>
<dbReference type="CDD" id="cd01433">
    <property type="entry name" value="Ribosomal_L16_L10e"/>
    <property type="match status" value="1"/>
</dbReference>
<dbReference type="Proteomes" id="UP000014760">
    <property type="component" value="Unassembled WGS sequence"/>
</dbReference>
<evidence type="ECO:0000256" key="3">
    <source>
        <dbReference type="ARBA" id="ARBA00023274"/>
    </source>
</evidence>
<dbReference type="AlphaFoldDB" id="R7TXE8"/>
<dbReference type="PANTHER" id="PTHR12220">
    <property type="entry name" value="50S/60S RIBOSOMAL PROTEIN L16"/>
    <property type="match status" value="1"/>
</dbReference>
<dbReference type="EMBL" id="AMQN01010550">
    <property type="status" value="NOT_ANNOTATED_CDS"/>
    <property type="molecule type" value="Genomic_DNA"/>
</dbReference>
<evidence type="ECO:0000313" key="6">
    <source>
        <dbReference type="EMBL" id="ELT98267.1"/>
    </source>
</evidence>
<dbReference type="InterPro" id="IPR016180">
    <property type="entry name" value="Ribosomal_uL16_dom"/>
</dbReference>
<dbReference type="InterPro" id="IPR000114">
    <property type="entry name" value="Ribosomal_uL16_bact-type"/>
</dbReference>
<dbReference type="InterPro" id="IPR047873">
    <property type="entry name" value="Ribosomal_uL16"/>
</dbReference>
<evidence type="ECO:0000256" key="1">
    <source>
        <dbReference type="ARBA" id="ARBA00008931"/>
    </source>
</evidence>